<dbReference type="InterPro" id="IPR027417">
    <property type="entry name" value="P-loop_NTPase"/>
</dbReference>
<evidence type="ECO:0000256" key="1">
    <source>
        <dbReference type="ARBA" id="ARBA00022741"/>
    </source>
</evidence>
<dbReference type="PANTHER" id="PTHR23077">
    <property type="entry name" value="AAA-FAMILY ATPASE"/>
    <property type="match status" value="1"/>
</dbReference>
<gene>
    <name evidence="4" type="primary">Dvir\GJ17760</name>
    <name evidence="4" type="ORF">Dvir_GJ17760</name>
</gene>
<dbReference type="GO" id="GO:0005829">
    <property type="term" value="C:cytosol"/>
    <property type="evidence" value="ECO:0007669"/>
    <property type="project" value="TreeGrafter"/>
</dbReference>
<dbReference type="CDD" id="cd19511">
    <property type="entry name" value="RecA-like_CDC48_r2-like"/>
    <property type="match status" value="1"/>
</dbReference>
<dbReference type="GO" id="GO:0016887">
    <property type="term" value="F:ATP hydrolysis activity"/>
    <property type="evidence" value="ECO:0007669"/>
    <property type="project" value="InterPro"/>
</dbReference>
<dbReference type="GO" id="GO:0005524">
    <property type="term" value="F:ATP binding"/>
    <property type="evidence" value="ECO:0007669"/>
    <property type="project" value="UniProtKB-KW"/>
</dbReference>
<dbReference type="PROSITE" id="PS00674">
    <property type="entry name" value="AAA"/>
    <property type="match status" value="1"/>
</dbReference>
<evidence type="ECO:0000313" key="4">
    <source>
        <dbReference type="EMBL" id="EDW64955.1"/>
    </source>
</evidence>
<dbReference type="STRING" id="7244.B4LTB3"/>
<dbReference type="InterPro" id="IPR003959">
    <property type="entry name" value="ATPase_AAA_core"/>
</dbReference>
<reference evidence="4" key="2">
    <citation type="journal article" date="2008" name="Bioinformatics">
        <title>Assembly reconciliation.</title>
        <authorList>
            <person name="Zimin A.V."/>
            <person name="Smith D.R."/>
            <person name="Sutton G."/>
            <person name="Yorke J.A."/>
        </authorList>
    </citation>
    <scope>NUCLEOTIDE SEQUENCE</scope>
    <source>
        <strain evidence="4">TSC#15010-1051.87</strain>
    </source>
</reference>
<evidence type="ECO:0000313" key="6">
    <source>
        <dbReference type="Proteomes" id="UP000008792"/>
    </source>
</evidence>
<dbReference type="InParanoid" id="B4LTB3"/>
<dbReference type="GO" id="GO:0030970">
    <property type="term" value="P:retrograde protein transport, ER to cytosol"/>
    <property type="evidence" value="ECO:0007669"/>
    <property type="project" value="TreeGrafter"/>
</dbReference>
<reference evidence="4" key="3">
    <citation type="submission" date="2008-06" db="EMBL/GenBank/DDBJ databases">
        <authorList>
            <consortium name="FlyBase"/>
        </authorList>
    </citation>
    <scope>NUCLEOTIDE SEQUENCE</scope>
    <source>
        <strain evidence="4">TSC#15010-1051.87</strain>
    </source>
</reference>
<dbReference type="SUPFAM" id="SSF52540">
    <property type="entry name" value="P-loop containing nucleoside triphosphate hydrolases"/>
    <property type="match status" value="2"/>
</dbReference>
<dbReference type="AlphaFoldDB" id="B4LTB3"/>
<name>B4LTB3_DROVI</name>
<keyword evidence="1" id="KW-0547">Nucleotide-binding</keyword>
<dbReference type="FunFam" id="1.10.8.60:FF:000038">
    <property type="entry name" value="spermatogenesis-associated protein 5-like protein 1"/>
    <property type="match status" value="1"/>
</dbReference>
<evidence type="ECO:0000313" key="5">
    <source>
        <dbReference type="EMBL" id="KRF81950.1"/>
    </source>
</evidence>
<dbReference type="PANTHER" id="PTHR23077:SF194">
    <property type="entry name" value="ATPASE FAMILY GENE 2 PROTEIN HOMOLOG B"/>
    <property type="match status" value="1"/>
</dbReference>
<feature type="domain" description="AAA+ ATPase" evidence="3">
    <location>
        <begin position="217"/>
        <end position="364"/>
    </location>
</feature>
<evidence type="ECO:0000259" key="3">
    <source>
        <dbReference type="SMART" id="SM00382"/>
    </source>
</evidence>
<sequence>MCSNLLTLPLNLLDNCELEPQRCYIPEKLEWSGTWCKLVLDDGSYVVARPALRAAAETCCFVDTVVASPGYVANKQRLCRLESLTLATNMVQQVACTISITEQLMQRPQLSLEQLQQDVRIFLRHLKLIEGCAVQHARLLELGIASIEISEVQGTDLTCRSCFELTHETPLRILDVRMATAACLPRLERYQPYGFEAPLQALEQLLRSAHRAEFQGLPLNALLVGAVGSGKSCLLAEFLRRHSCNCFHITASQVLRAQPGETESELRRIFQAAHTFQQRLRPQRPVVILLEDLELLCPATSSADARNSGNAMRIAAQLYRLIDELPQRHGGILCLASSGSPDAVNPHARRAGRFGHELTIDMPTEQQRRQLFAGLWQQEQPTQLELLTPGLLDYLAQQTQGYVIADLTLLLRQLQQQMLHLNPPTVHDFERLLKQSLLQCQPSASRATDVRVLKLAAGFESIGGMAALKRTLQVSVLAALQHSEAHARFGLSLPRGLLLYGPPGCAKTTIAKCLAKEAHMTFIATSAAEVYSPYVGCAERFITQIFNTARKNAPCLIFLDEIDSLVGRRTVGSGSGVQLRILSTLLTEMDGIVSAGSGNSLQHILVVAATNRPDMLDDALLRPGRFDKLIHVPAPDLASRLALLQLHARRMPFHANVQLPEIAARTDSYSGADLCNLCNEAAIEAFQRDFDVTHIELQDFETVLARQKSSLSQQQIESYYKFAARYL</sequence>
<dbReference type="GO" id="GO:0031593">
    <property type="term" value="F:polyubiquitin modification-dependent protein binding"/>
    <property type="evidence" value="ECO:0007669"/>
    <property type="project" value="TreeGrafter"/>
</dbReference>
<dbReference type="Pfam" id="PF00004">
    <property type="entry name" value="AAA"/>
    <property type="match status" value="2"/>
</dbReference>
<dbReference type="eggNOG" id="KOG0730">
    <property type="taxonomic scope" value="Eukaryota"/>
</dbReference>
<dbReference type="EMBL" id="CH940649">
    <property type="protein sequence ID" value="KRF81950.1"/>
    <property type="molecule type" value="Genomic_DNA"/>
</dbReference>
<dbReference type="OMA" id="CAERFIT"/>
<keyword evidence="2" id="KW-0067">ATP-binding</keyword>
<accession>B4LTB3</accession>
<dbReference type="GO" id="GO:0051228">
    <property type="term" value="P:mitotic spindle disassembly"/>
    <property type="evidence" value="ECO:0007669"/>
    <property type="project" value="TreeGrafter"/>
</dbReference>
<dbReference type="InterPro" id="IPR003593">
    <property type="entry name" value="AAA+_ATPase"/>
</dbReference>
<protein>
    <submittedName>
        <fullName evidence="4">Uncharacterized protein, isoform A</fullName>
    </submittedName>
    <submittedName>
        <fullName evidence="5">Uncharacterized protein, isoform B</fullName>
    </submittedName>
</protein>
<organism evidence="4 6">
    <name type="scientific">Drosophila virilis</name>
    <name type="common">Fruit fly</name>
    <dbReference type="NCBI Taxonomy" id="7244"/>
    <lineage>
        <taxon>Eukaryota</taxon>
        <taxon>Metazoa</taxon>
        <taxon>Ecdysozoa</taxon>
        <taxon>Arthropoda</taxon>
        <taxon>Hexapoda</taxon>
        <taxon>Insecta</taxon>
        <taxon>Pterygota</taxon>
        <taxon>Neoptera</taxon>
        <taxon>Endopterygota</taxon>
        <taxon>Diptera</taxon>
        <taxon>Brachycera</taxon>
        <taxon>Muscomorpha</taxon>
        <taxon>Ephydroidea</taxon>
        <taxon>Drosophilidae</taxon>
        <taxon>Drosophila</taxon>
    </lineage>
</organism>
<evidence type="ECO:0000256" key="2">
    <source>
        <dbReference type="ARBA" id="ARBA00022840"/>
    </source>
</evidence>
<proteinExistence type="predicted"/>
<dbReference type="SMART" id="SM00382">
    <property type="entry name" value="AAA"/>
    <property type="match status" value="2"/>
</dbReference>
<dbReference type="Pfam" id="PF17862">
    <property type="entry name" value="AAA_lid_3"/>
    <property type="match status" value="1"/>
</dbReference>
<dbReference type="EMBL" id="CH940649">
    <property type="protein sequence ID" value="EDW64955.1"/>
    <property type="molecule type" value="Genomic_DNA"/>
</dbReference>
<dbReference type="GO" id="GO:0034098">
    <property type="term" value="C:VCP-NPL4-UFD1 AAA ATPase complex"/>
    <property type="evidence" value="ECO:0007669"/>
    <property type="project" value="TreeGrafter"/>
</dbReference>
<dbReference type="OrthoDB" id="27435at2759"/>
<dbReference type="FunFam" id="3.40.50.300:FF:001921">
    <property type="entry name" value="AAA ATPase domain-containing protein"/>
    <property type="match status" value="1"/>
</dbReference>
<dbReference type="InterPro" id="IPR050168">
    <property type="entry name" value="AAA_ATPase_domain"/>
</dbReference>
<dbReference type="Proteomes" id="UP000008792">
    <property type="component" value="Unassembled WGS sequence"/>
</dbReference>
<dbReference type="HOGENOM" id="CLU_000688_12_3_1"/>
<keyword evidence="6" id="KW-1185">Reference proteome</keyword>
<reference evidence="4 6" key="1">
    <citation type="journal article" date="2007" name="Nature">
        <title>Evolution of genes and genomes on the Drosophila phylogeny.</title>
        <authorList>
            <consortium name="Drosophila 12 Genomes Consortium"/>
            <person name="Clark A.G."/>
            <person name="Eisen M.B."/>
            <person name="Smith D.R."/>
            <person name="Bergman C.M."/>
            <person name="Oliver B."/>
            <person name="Markow T.A."/>
            <person name="Kaufman T.C."/>
            <person name="Kellis M."/>
            <person name="Gelbart W."/>
            <person name="Iyer V.N."/>
            <person name="Pollard D.A."/>
            <person name="Sackton T.B."/>
            <person name="Larracuente A.M."/>
            <person name="Singh N.D."/>
            <person name="Abad J.P."/>
            <person name="Abt D.N."/>
            <person name="Adryan B."/>
            <person name="Aguade M."/>
            <person name="Akashi H."/>
            <person name="Anderson W.W."/>
            <person name="Aquadro C.F."/>
            <person name="Ardell D.H."/>
            <person name="Arguello R."/>
            <person name="Artieri C.G."/>
            <person name="Barbash D.A."/>
            <person name="Barker D."/>
            <person name="Barsanti P."/>
            <person name="Batterham P."/>
            <person name="Batzoglou S."/>
            <person name="Begun D."/>
            <person name="Bhutkar A."/>
            <person name="Blanco E."/>
            <person name="Bosak S.A."/>
            <person name="Bradley R.K."/>
            <person name="Brand A.D."/>
            <person name="Brent M.R."/>
            <person name="Brooks A.N."/>
            <person name="Brown R.H."/>
            <person name="Butlin R.K."/>
            <person name="Caggese C."/>
            <person name="Calvi B.R."/>
            <person name="Bernardo de Carvalho A."/>
            <person name="Caspi A."/>
            <person name="Castrezana S."/>
            <person name="Celniker S.E."/>
            <person name="Chang J.L."/>
            <person name="Chapple C."/>
            <person name="Chatterji S."/>
            <person name="Chinwalla A."/>
            <person name="Civetta A."/>
            <person name="Clifton S.W."/>
            <person name="Comeron J.M."/>
            <person name="Costello J.C."/>
            <person name="Coyne J.A."/>
            <person name="Daub J."/>
            <person name="David R.G."/>
            <person name="Delcher A.L."/>
            <person name="Delehaunty K."/>
            <person name="Do C.B."/>
            <person name="Ebling H."/>
            <person name="Edwards K."/>
            <person name="Eickbush T."/>
            <person name="Evans J.D."/>
            <person name="Filipski A."/>
            <person name="Findeiss S."/>
            <person name="Freyhult E."/>
            <person name="Fulton L."/>
            <person name="Fulton R."/>
            <person name="Garcia A.C."/>
            <person name="Gardiner A."/>
            <person name="Garfield D.A."/>
            <person name="Garvin B.E."/>
            <person name="Gibson G."/>
            <person name="Gilbert D."/>
            <person name="Gnerre S."/>
            <person name="Godfrey J."/>
            <person name="Good R."/>
            <person name="Gotea V."/>
            <person name="Gravely B."/>
            <person name="Greenberg A.J."/>
            <person name="Griffiths-Jones S."/>
            <person name="Gross S."/>
            <person name="Guigo R."/>
            <person name="Gustafson E.A."/>
            <person name="Haerty W."/>
            <person name="Hahn M.W."/>
            <person name="Halligan D.L."/>
            <person name="Halpern A.L."/>
            <person name="Halter G.M."/>
            <person name="Han M.V."/>
            <person name="Heger A."/>
            <person name="Hillier L."/>
            <person name="Hinrichs A.S."/>
            <person name="Holmes I."/>
            <person name="Hoskins R.A."/>
            <person name="Hubisz M.J."/>
            <person name="Hultmark D."/>
            <person name="Huntley M.A."/>
            <person name="Jaffe D.B."/>
            <person name="Jagadeeshan S."/>
            <person name="Jeck W.R."/>
            <person name="Johnson J."/>
            <person name="Jones C.D."/>
            <person name="Jordan W.C."/>
            <person name="Karpen G.H."/>
            <person name="Kataoka E."/>
            <person name="Keightley P.D."/>
            <person name="Kheradpour P."/>
            <person name="Kirkness E.F."/>
            <person name="Koerich L.B."/>
            <person name="Kristiansen K."/>
            <person name="Kudrna D."/>
            <person name="Kulathinal R.J."/>
            <person name="Kumar S."/>
            <person name="Kwok R."/>
            <person name="Lander E."/>
            <person name="Langley C.H."/>
            <person name="Lapoint R."/>
            <person name="Lazzaro B.P."/>
            <person name="Lee S.J."/>
            <person name="Levesque L."/>
            <person name="Li R."/>
            <person name="Lin C.F."/>
            <person name="Lin M.F."/>
            <person name="Lindblad-Toh K."/>
            <person name="Llopart A."/>
            <person name="Long M."/>
            <person name="Low L."/>
            <person name="Lozovsky E."/>
            <person name="Lu J."/>
            <person name="Luo M."/>
            <person name="Machado C.A."/>
            <person name="Makalowski W."/>
            <person name="Marzo M."/>
            <person name="Matsuda M."/>
            <person name="Matzkin L."/>
            <person name="McAllister B."/>
            <person name="McBride C.S."/>
            <person name="McKernan B."/>
            <person name="McKernan K."/>
            <person name="Mendez-Lago M."/>
            <person name="Minx P."/>
            <person name="Mollenhauer M.U."/>
            <person name="Montooth K."/>
            <person name="Mount S.M."/>
            <person name="Mu X."/>
            <person name="Myers E."/>
            <person name="Negre B."/>
            <person name="Newfeld S."/>
            <person name="Nielsen R."/>
            <person name="Noor M.A."/>
            <person name="O'Grady P."/>
            <person name="Pachter L."/>
            <person name="Papaceit M."/>
            <person name="Parisi M.J."/>
            <person name="Parisi M."/>
            <person name="Parts L."/>
            <person name="Pedersen J.S."/>
            <person name="Pesole G."/>
            <person name="Phillippy A.M."/>
            <person name="Ponting C.P."/>
            <person name="Pop M."/>
            <person name="Porcelli D."/>
            <person name="Powell J.R."/>
            <person name="Prohaska S."/>
            <person name="Pruitt K."/>
            <person name="Puig M."/>
            <person name="Quesneville H."/>
            <person name="Ram K.R."/>
            <person name="Rand D."/>
            <person name="Rasmussen M.D."/>
            <person name="Reed L.K."/>
            <person name="Reenan R."/>
            <person name="Reily A."/>
            <person name="Remington K.A."/>
            <person name="Rieger T.T."/>
            <person name="Ritchie M.G."/>
            <person name="Robin C."/>
            <person name="Rogers Y.H."/>
            <person name="Rohde C."/>
            <person name="Rozas J."/>
            <person name="Rubenfield M.J."/>
            <person name="Ruiz A."/>
            <person name="Russo S."/>
            <person name="Salzberg S.L."/>
            <person name="Sanchez-Gracia A."/>
            <person name="Saranga D.J."/>
            <person name="Sato H."/>
            <person name="Schaeffer S.W."/>
            <person name="Schatz M.C."/>
            <person name="Schlenke T."/>
            <person name="Schwartz R."/>
            <person name="Segarra C."/>
            <person name="Singh R.S."/>
            <person name="Sirot L."/>
            <person name="Sirota M."/>
            <person name="Sisneros N.B."/>
            <person name="Smith C.D."/>
            <person name="Smith T.F."/>
            <person name="Spieth J."/>
            <person name="Stage D.E."/>
            <person name="Stark A."/>
            <person name="Stephan W."/>
            <person name="Strausberg R.L."/>
            <person name="Strempel S."/>
            <person name="Sturgill D."/>
            <person name="Sutton G."/>
            <person name="Sutton G.G."/>
            <person name="Tao W."/>
            <person name="Teichmann S."/>
            <person name="Tobari Y.N."/>
            <person name="Tomimura Y."/>
            <person name="Tsolas J.M."/>
            <person name="Valente V.L."/>
            <person name="Venter E."/>
            <person name="Venter J.C."/>
            <person name="Vicario S."/>
            <person name="Vieira F.G."/>
            <person name="Vilella A.J."/>
            <person name="Villasante A."/>
            <person name="Walenz B."/>
            <person name="Wang J."/>
            <person name="Wasserman M."/>
            <person name="Watts T."/>
            <person name="Wilson D."/>
            <person name="Wilson R.K."/>
            <person name="Wing R.A."/>
            <person name="Wolfner M.F."/>
            <person name="Wong A."/>
            <person name="Wong G.K."/>
            <person name="Wu C.I."/>
            <person name="Wu G."/>
            <person name="Yamamoto D."/>
            <person name="Yang H.P."/>
            <person name="Yang S.P."/>
            <person name="Yorke J.A."/>
            <person name="Yoshida K."/>
            <person name="Zdobnov E."/>
            <person name="Zhang P."/>
            <person name="Zhang Y."/>
            <person name="Zimin A.V."/>
            <person name="Baldwin J."/>
            <person name="Abdouelleil A."/>
            <person name="Abdulkadir J."/>
            <person name="Abebe A."/>
            <person name="Abera B."/>
            <person name="Abreu J."/>
            <person name="Acer S.C."/>
            <person name="Aftuck L."/>
            <person name="Alexander A."/>
            <person name="An P."/>
            <person name="Anderson E."/>
            <person name="Anderson S."/>
            <person name="Arachi H."/>
            <person name="Azer M."/>
            <person name="Bachantsang P."/>
            <person name="Barry A."/>
            <person name="Bayul T."/>
            <person name="Berlin A."/>
            <person name="Bessette D."/>
            <person name="Bloom T."/>
            <person name="Blye J."/>
            <person name="Boguslavskiy L."/>
            <person name="Bonnet C."/>
            <person name="Boukhgalter B."/>
            <person name="Bourzgui I."/>
            <person name="Brown A."/>
            <person name="Cahill P."/>
            <person name="Channer S."/>
            <person name="Cheshatsang Y."/>
            <person name="Chuda L."/>
            <person name="Citroen M."/>
            <person name="Collymore A."/>
            <person name="Cooke P."/>
            <person name="Costello M."/>
            <person name="D'Aco K."/>
            <person name="Daza R."/>
            <person name="De Haan G."/>
            <person name="DeGray S."/>
            <person name="DeMaso C."/>
            <person name="Dhargay N."/>
            <person name="Dooley K."/>
            <person name="Dooley E."/>
            <person name="Doricent M."/>
            <person name="Dorje P."/>
            <person name="Dorjee K."/>
            <person name="Dupes A."/>
            <person name="Elong R."/>
            <person name="Falk J."/>
            <person name="Farina A."/>
            <person name="Faro S."/>
            <person name="Ferguson D."/>
            <person name="Fisher S."/>
            <person name="Foley C.D."/>
            <person name="Franke A."/>
            <person name="Friedrich D."/>
            <person name="Gadbois L."/>
            <person name="Gearin G."/>
            <person name="Gearin C.R."/>
            <person name="Giannoukos G."/>
            <person name="Goode T."/>
            <person name="Graham J."/>
            <person name="Grandbois E."/>
            <person name="Grewal S."/>
            <person name="Gyaltsen K."/>
            <person name="Hafez N."/>
            <person name="Hagos B."/>
            <person name="Hall J."/>
            <person name="Henson C."/>
            <person name="Hollinger A."/>
            <person name="Honan T."/>
            <person name="Huard M.D."/>
            <person name="Hughes L."/>
            <person name="Hurhula B."/>
            <person name="Husby M.E."/>
            <person name="Kamat A."/>
            <person name="Kanga B."/>
            <person name="Kashin S."/>
            <person name="Khazanovich D."/>
            <person name="Kisner P."/>
            <person name="Lance K."/>
            <person name="Lara M."/>
            <person name="Lee W."/>
            <person name="Lennon N."/>
            <person name="Letendre F."/>
            <person name="LeVine R."/>
            <person name="Lipovsky A."/>
            <person name="Liu X."/>
            <person name="Liu J."/>
            <person name="Liu S."/>
            <person name="Lokyitsang T."/>
            <person name="Lokyitsang Y."/>
            <person name="Lubonja R."/>
            <person name="Lui A."/>
            <person name="MacDonald P."/>
            <person name="Magnisalis V."/>
            <person name="Maru K."/>
            <person name="Matthews C."/>
            <person name="McCusker W."/>
            <person name="McDonough S."/>
            <person name="Mehta T."/>
            <person name="Meldrim J."/>
            <person name="Meneus L."/>
            <person name="Mihai O."/>
            <person name="Mihalev A."/>
            <person name="Mihova T."/>
            <person name="Mittelman R."/>
            <person name="Mlenga V."/>
            <person name="Montmayeur A."/>
            <person name="Mulrain L."/>
            <person name="Navidi A."/>
            <person name="Naylor J."/>
            <person name="Negash T."/>
            <person name="Nguyen T."/>
            <person name="Nguyen N."/>
            <person name="Nicol R."/>
            <person name="Norbu C."/>
            <person name="Norbu N."/>
            <person name="Novod N."/>
            <person name="O'Neill B."/>
            <person name="Osman S."/>
            <person name="Markiewicz E."/>
            <person name="Oyono O.L."/>
            <person name="Patti C."/>
            <person name="Phunkhang P."/>
            <person name="Pierre F."/>
            <person name="Priest M."/>
            <person name="Raghuraman S."/>
            <person name="Rege F."/>
            <person name="Reyes R."/>
            <person name="Rise C."/>
            <person name="Rogov P."/>
            <person name="Ross K."/>
            <person name="Ryan E."/>
            <person name="Settipalli S."/>
            <person name="Shea T."/>
            <person name="Sherpa N."/>
            <person name="Shi L."/>
            <person name="Shih D."/>
            <person name="Sparrow T."/>
            <person name="Spaulding J."/>
            <person name="Stalker J."/>
            <person name="Stange-Thomann N."/>
            <person name="Stavropoulos S."/>
            <person name="Stone C."/>
            <person name="Strader C."/>
            <person name="Tesfaye S."/>
            <person name="Thomson T."/>
            <person name="Thoulutsang Y."/>
            <person name="Thoulutsang D."/>
            <person name="Topham K."/>
            <person name="Topping I."/>
            <person name="Tsamla T."/>
            <person name="Vassiliev H."/>
            <person name="Vo A."/>
            <person name="Wangchuk T."/>
            <person name="Wangdi T."/>
            <person name="Weiand M."/>
            <person name="Wilkinson J."/>
            <person name="Wilson A."/>
            <person name="Yadav S."/>
            <person name="Young G."/>
            <person name="Yu Q."/>
            <person name="Zembek L."/>
            <person name="Zhong D."/>
            <person name="Zimmer A."/>
            <person name="Zwirko Z."/>
            <person name="Jaffe D.B."/>
            <person name="Alvarez P."/>
            <person name="Brockman W."/>
            <person name="Butler J."/>
            <person name="Chin C."/>
            <person name="Gnerre S."/>
            <person name="Grabherr M."/>
            <person name="Kleber M."/>
            <person name="Mauceli E."/>
            <person name="MacCallum I."/>
        </authorList>
    </citation>
    <scope>NUCLEOTIDE SEQUENCE [LARGE SCALE GENOMIC DNA]</scope>
    <source>
        <strain evidence="4">TSC#15010-1051.87</strain>
        <strain evidence="6">Tucson 15010-1051.87</strain>
    </source>
</reference>
<dbReference type="Gene3D" id="1.10.8.60">
    <property type="match status" value="2"/>
</dbReference>
<dbReference type="GO" id="GO:0005634">
    <property type="term" value="C:nucleus"/>
    <property type="evidence" value="ECO:0007669"/>
    <property type="project" value="TreeGrafter"/>
</dbReference>
<dbReference type="KEGG" id="dvi:6627925"/>
<dbReference type="GO" id="GO:0097352">
    <property type="term" value="P:autophagosome maturation"/>
    <property type="evidence" value="ECO:0007669"/>
    <property type="project" value="TreeGrafter"/>
</dbReference>
<dbReference type="InterPro" id="IPR041569">
    <property type="entry name" value="AAA_lid_3"/>
</dbReference>
<dbReference type="Gene3D" id="3.40.50.300">
    <property type="entry name" value="P-loop containing nucleotide triphosphate hydrolases"/>
    <property type="match status" value="2"/>
</dbReference>
<feature type="domain" description="AAA+ ATPase" evidence="3">
    <location>
        <begin position="493"/>
        <end position="636"/>
    </location>
</feature>
<dbReference type="InterPro" id="IPR003960">
    <property type="entry name" value="ATPase_AAA_CS"/>
</dbReference>